<feature type="region of interest" description="Disordered" evidence="1">
    <location>
        <begin position="148"/>
        <end position="174"/>
    </location>
</feature>
<evidence type="ECO:0000313" key="3">
    <source>
        <dbReference type="Proteomes" id="UP000718821"/>
    </source>
</evidence>
<reference evidence="2" key="1">
    <citation type="submission" date="2020-08" db="EMBL/GenBank/DDBJ databases">
        <authorList>
            <person name="Cejkova D."/>
            <person name="Kubasova T."/>
            <person name="Jahodarova E."/>
            <person name="Rychlik I."/>
        </authorList>
    </citation>
    <scope>NUCLEOTIDE SEQUENCE</scope>
    <source>
        <strain evidence="2">An836</strain>
    </source>
</reference>
<dbReference type="Proteomes" id="UP000718821">
    <property type="component" value="Unassembled WGS sequence"/>
</dbReference>
<gene>
    <name evidence="2" type="ORF">H7U32_07710</name>
</gene>
<dbReference type="EMBL" id="JACLYU010000017">
    <property type="protein sequence ID" value="MBM6700177.1"/>
    <property type="molecule type" value="Genomic_DNA"/>
</dbReference>
<keyword evidence="3" id="KW-1185">Reference proteome</keyword>
<reference evidence="2" key="2">
    <citation type="journal article" date="2021" name="Sci. Rep.">
        <title>The distribution of antibiotic resistance genes in chicken gut microbiota commensals.</title>
        <authorList>
            <person name="Juricova H."/>
            <person name="Matiasovicova J."/>
            <person name="Kubasova T."/>
            <person name="Cejkova D."/>
            <person name="Rychlik I."/>
        </authorList>
    </citation>
    <scope>NUCLEOTIDE SEQUENCE</scope>
    <source>
        <strain evidence="2">An836</strain>
    </source>
</reference>
<name>A0A938WYV9_9BIFI</name>
<dbReference type="AlphaFoldDB" id="A0A938WYV9"/>
<evidence type="ECO:0000313" key="2">
    <source>
        <dbReference type="EMBL" id="MBM6700177.1"/>
    </source>
</evidence>
<accession>A0A938WYV9</accession>
<protein>
    <submittedName>
        <fullName evidence="2">Uncharacterized protein</fullName>
    </submittedName>
</protein>
<proteinExistence type="predicted"/>
<sequence>MTFEPNPTITARVAALPAVRQAALAGARLVALWPLTDATRMDNDEKYAEDLQVRLTRAFAQVMTGQEVTMPDAEFVYEGAETIPGRPQAIVDALLAANDAYDAIADFSDTGEAGLVEDAARTLGVSWGSATEAAVREVLAAVAHMTPEEADTDGGATAAADAAPAPAAGDAADAEPTEGNVEALAARFATALVVCDALLAASADKARATGEAGDAAARAALPVVLMVNELRERIAVPRLFLSADDLRALMARRVEAGDDAAARLDATVALVAPLAEAEWTKHRDAVLWDPEEAKRRAKEEDEAKSKAALAAKFAHVKDDPSKPHVEL</sequence>
<feature type="compositionally biased region" description="Low complexity" evidence="1">
    <location>
        <begin position="153"/>
        <end position="171"/>
    </location>
</feature>
<dbReference type="RefSeq" id="WP_204469496.1">
    <property type="nucleotide sequence ID" value="NZ_JACLYU010000017.1"/>
</dbReference>
<evidence type="ECO:0000256" key="1">
    <source>
        <dbReference type="SAM" id="MobiDB-lite"/>
    </source>
</evidence>
<organism evidence="2 3">
    <name type="scientific">Bifidobacterium pullorum subsp. saeculare</name>
    <dbReference type="NCBI Taxonomy" id="78257"/>
    <lineage>
        <taxon>Bacteria</taxon>
        <taxon>Bacillati</taxon>
        <taxon>Actinomycetota</taxon>
        <taxon>Actinomycetes</taxon>
        <taxon>Bifidobacteriales</taxon>
        <taxon>Bifidobacteriaceae</taxon>
        <taxon>Bifidobacterium</taxon>
    </lineage>
</organism>
<comment type="caution">
    <text evidence="2">The sequence shown here is derived from an EMBL/GenBank/DDBJ whole genome shotgun (WGS) entry which is preliminary data.</text>
</comment>